<dbReference type="SUPFAM" id="SSF55031">
    <property type="entry name" value="Bacterial exopeptidase dimerisation domain"/>
    <property type="match status" value="1"/>
</dbReference>
<dbReference type="Gene3D" id="3.30.70.360">
    <property type="match status" value="1"/>
</dbReference>
<evidence type="ECO:0000256" key="2">
    <source>
        <dbReference type="ARBA" id="ARBA00001947"/>
    </source>
</evidence>
<dbReference type="NCBIfam" id="NF010589">
    <property type="entry name" value="PRK13983.1"/>
    <property type="match status" value="1"/>
</dbReference>
<evidence type="ECO:0000256" key="5">
    <source>
        <dbReference type="ARBA" id="ARBA00022801"/>
    </source>
</evidence>
<dbReference type="NCBIfam" id="TIGR01910">
    <property type="entry name" value="DapE-ArgE"/>
    <property type="match status" value="1"/>
</dbReference>
<evidence type="ECO:0000256" key="3">
    <source>
        <dbReference type="ARBA" id="ARBA00006247"/>
    </source>
</evidence>
<dbReference type="Pfam" id="PF07687">
    <property type="entry name" value="M20_dimer"/>
    <property type="match status" value="1"/>
</dbReference>
<accession>F6BDA1</accession>
<dbReference type="HOGENOM" id="CLU_021802_2_2_2"/>
<keyword evidence="4" id="KW-0479">Metal-binding</keyword>
<keyword evidence="10" id="KW-1185">Reference proteome</keyword>
<protein>
    <submittedName>
        <fullName evidence="9">Acetylornithine deacetylase or succinyl-diaminopimelate desuccinylase</fullName>
    </submittedName>
</protein>
<dbReference type="AlphaFoldDB" id="F6BDA1"/>
<name>F6BDA1_METIK</name>
<evidence type="ECO:0000256" key="7">
    <source>
        <dbReference type="ARBA" id="ARBA00023285"/>
    </source>
</evidence>
<evidence type="ECO:0000256" key="1">
    <source>
        <dbReference type="ARBA" id="ARBA00001941"/>
    </source>
</evidence>
<dbReference type="InterPro" id="IPR050072">
    <property type="entry name" value="Peptidase_M20A"/>
</dbReference>
<dbReference type="InterPro" id="IPR010182">
    <property type="entry name" value="ArgE/DapE"/>
</dbReference>
<dbReference type="PANTHER" id="PTHR43808">
    <property type="entry name" value="ACETYLORNITHINE DEACETYLASE"/>
    <property type="match status" value="1"/>
</dbReference>
<evidence type="ECO:0000313" key="10">
    <source>
        <dbReference type="Proteomes" id="UP000009227"/>
    </source>
</evidence>
<gene>
    <name evidence="9" type="ordered locus">Metig_0919</name>
</gene>
<dbReference type="STRING" id="880724.Metig_0919"/>
<dbReference type="Gene3D" id="3.40.630.10">
    <property type="entry name" value="Zn peptidases"/>
    <property type="match status" value="2"/>
</dbReference>
<evidence type="ECO:0000259" key="8">
    <source>
        <dbReference type="Pfam" id="PF07687"/>
    </source>
</evidence>
<evidence type="ECO:0000256" key="6">
    <source>
        <dbReference type="ARBA" id="ARBA00022833"/>
    </source>
</evidence>
<dbReference type="InterPro" id="IPR011650">
    <property type="entry name" value="Peptidase_M20_dimer"/>
</dbReference>
<sequence>MTIRIKGVYMKDIIEETIKISSDLIKINSVNPTFGGKGEKEKAEYVLNKLGEYIKKYNIKNCTIKTYNVVDKYGIERPNIVAKFDFEKEKTLHIISHLDTVPEGDLSLWETNPYEPVIKDGMIYGRGSEDNHKAIVSSFLLLKMIFESNISPKYNLCLIFVSDEEDGSEYGLKYLLDNYEKEIFKKDDLIIVPDFGTPEGNYIEIAEKSILWIKFKIKGKQCHGSMPDDGINADILMFNFANGLYRRLYEKYNRKDGIFSPPQSTFEPTVIVNNVENTNTIPGYVEVCFDCRILPDYDVDEVLKFIEEYIKEFKKNIDKYLILYDKKNEDEIEITYEILKVEKSQRTKEDSTIVLELKDVIKKVLNKEPKLCGMGGGTVAAFLREKGYDTVVWGIGKETAHQPNEHIKIEDLIKMAKIFYEILK</sequence>
<proteinExistence type="inferred from homology"/>
<dbReference type="GO" id="GO:0046872">
    <property type="term" value="F:metal ion binding"/>
    <property type="evidence" value="ECO:0007669"/>
    <property type="project" value="UniProtKB-KW"/>
</dbReference>
<evidence type="ECO:0000313" key="9">
    <source>
        <dbReference type="EMBL" id="AEF96462.1"/>
    </source>
</evidence>
<comment type="cofactor">
    <cofactor evidence="2">
        <name>Zn(2+)</name>
        <dbReference type="ChEBI" id="CHEBI:29105"/>
    </cofactor>
</comment>
<evidence type="ECO:0000256" key="4">
    <source>
        <dbReference type="ARBA" id="ARBA00022723"/>
    </source>
</evidence>
<dbReference type="EMBL" id="CP002737">
    <property type="protein sequence ID" value="AEF96462.1"/>
    <property type="molecule type" value="Genomic_DNA"/>
</dbReference>
<comment type="similarity">
    <text evidence="3">Belongs to the peptidase M20A family.</text>
</comment>
<dbReference type="SUPFAM" id="SSF53187">
    <property type="entry name" value="Zn-dependent exopeptidases"/>
    <property type="match status" value="1"/>
</dbReference>
<comment type="cofactor">
    <cofactor evidence="1">
        <name>Co(2+)</name>
        <dbReference type="ChEBI" id="CHEBI:48828"/>
    </cofactor>
</comment>
<keyword evidence="7" id="KW-0170">Cobalt</keyword>
<dbReference type="Pfam" id="PF01546">
    <property type="entry name" value="Peptidase_M20"/>
    <property type="match status" value="1"/>
</dbReference>
<dbReference type="PANTHER" id="PTHR43808:SF32">
    <property type="entry name" value="ARGE_DAPE-RELATED DEACYLASE"/>
    <property type="match status" value="1"/>
</dbReference>
<dbReference type="InterPro" id="IPR036264">
    <property type="entry name" value="Bact_exopeptidase_dim_dom"/>
</dbReference>
<dbReference type="KEGG" id="mig:Metig_0919"/>
<keyword evidence="5" id="KW-0378">Hydrolase</keyword>
<keyword evidence="6" id="KW-0862">Zinc</keyword>
<feature type="domain" description="Peptidase M20 dimerisation" evidence="8">
    <location>
        <begin position="205"/>
        <end position="316"/>
    </location>
</feature>
<dbReference type="Proteomes" id="UP000009227">
    <property type="component" value="Chromosome"/>
</dbReference>
<dbReference type="InterPro" id="IPR002933">
    <property type="entry name" value="Peptidase_M20"/>
</dbReference>
<dbReference type="GO" id="GO:0016787">
    <property type="term" value="F:hydrolase activity"/>
    <property type="evidence" value="ECO:0007669"/>
    <property type="project" value="UniProtKB-KW"/>
</dbReference>
<reference evidence="9 10" key="1">
    <citation type="submission" date="2011-05" db="EMBL/GenBank/DDBJ databases">
        <title>Complete sequence of Methanotorris igneus Kol 5.</title>
        <authorList>
            <consortium name="US DOE Joint Genome Institute"/>
            <person name="Lucas S."/>
            <person name="Han J."/>
            <person name="Lapidus A."/>
            <person name="Cheng J.-F."/>
            <person name="Goodwin L."/>
            <person name="Pitluck S."/>
            <person name="Peters L."/>
            <person name="Mikhailova N."/>
            <person name="Chertkov O."/>
            <person name="Han C."/>
            <person name="Tapia R."/>
            <person name="Land M."/>
            <person name="Hauser L."/>
            <person name="Kyrpides N."/>
            <person name="Ivanova N."/>
            <person name="Pagani I."/>
            <person name="Sieprawska-Lupa M."/>
            <person name="Whitman W."/>
            <person name="Woyke T."/>
        </authorList>
    </citation>
    <scope>NUCLEOTIDE SEQUENCE [LARGE SCALE GENOMIC DNA]</scope>
    <source>
        <strain evidence="10">DSM 5666 / JCM 11834 / Kol 5</strain>
    </source>
</reference>
<organism evidence="10">
    <name type="scientific">Methanotorris igneus (strain DSM 5666 / JCM 11834 / Kol 5)</name>
    <dbReference type="NCBI Taxonomy" id="880724"/>
    <lineage>
        <taxon>Archaea</taxon>
        <taxon>Methanobacteriati</taxon>
        <taxon>Methanobacteriota</taxon>
        <taxon>Methanomada group</taxon>
        <taxon>Methanococci</taxon>
        <taxon>Methanococcales</taxon>
        <taxon>Methanocaldococcaceae</taxon>
        <taxon>Methanotorris</taxon>
    </lineage>
</organism>